<dbReference type="InterPro" id="IPR000299">
    <property type="entry name" value="FERM_domain"/>
</dbReference>
<dbReference type="SMART" id="SM00295">
    <property type="entry name" value="B41"/>
    <property type="match status" value="1"/>
</dbReference>
<feature type="region of interest" description="Disordered" evidence="1">
    <location>
        <begin position="621"/>
        <end position="643"/>
    </location>
</feature>
<dbReference type="Gene3D" id="2.30.29.30">
    <property type="entry name" value="Pleckstrin-homology domain (PH domain)/Phosphotyrosine-binding domain (PTB)"/>
    <property type="match status" value="1"/>
</dbReference>
<dbReference type="SMART" id="SM01196">
    <property type="entry name" value="FERM_C"/>
    <property type="match status" value="1"/>
</dbReference>
<dbReference type="Gene3D" id="1.20.80.10">
    <property type="match status" value="1"/>
</dbReference>
<dbReference type="Pfam" id="PF00373">
    <property type="entry name" value="FERM_M"/>
    <property type="match status" value="1"/>
</dbReference>
<evidence type="ECO:0000313" key="4">
    <source>
        <dbReference type="Proteomes" id="UP001651158"/>
    </source>
</evidence>
<sequence length="643" mass="72269">MTAASPTHIDLDANPDIPKKGQSRKGSLFTLFNLASNERINETTDVDIQLFDGTKMRAFIDYKITGKVLVNHIATELGDATKAKYLGLIVERPGEFPEWMELSHSVAKEKAAKGFNIIMVRIKFYPADPVSEMGSDCFAKLLYYQLRHDLAVGRLLGKERDRCLLVAYSVQYEGGLGDVPRDKLLQYDIVRSKISPHSLDNSMQNQIKEYLQENYDISPYDALAAFLKVATRMDTYGIEPFDAKDQRGNGIAVGFNFKGLSVFKSSQQVNFFRWESMLNYECEKKTVIIIIKTRDLKKKIGFKCDSRANAVQLYRRLWEASRFYRSESTDYRSDSEKTYKIGSPSFNRSTDSEASDSSISSGQTCQIKRIASFSRPQRFFTLSPSRVSEKMAQLHVPSTEAVTPTNQPRCPVNCSLDIPSIFLQPPNSDEGPKTPTPRHNDLATESTEVAMTGLFKGTERNVSECTAEEEVVRSRRKSSESQNENNNEKKYGDKRDSMKMEKEEEKEEKDDSREVGRGEKIEEVPDKNIEGKSGDQYDKSEIKVVEKTGEGEEEEETDLSPIGVSYTPNSNSQESLLNVASPFGDATKMSFFTNLDSNRLGLGVLDLRLSNSMTSITIPPTGCASTASQPPIHFFPKRRGQNA</sequence>
<gene>
    <name evidence="3" type="ORF">TcWFU_006460</name>
</gene>
<feature type="compositionally biased region" description="Basic and acidic residues" evidence="1">
    <location>
        <begin position="470"/>
        <end position="479"/>
    </location>
</feature>
<dbReference type="PANTHER" id="PTHR23280">
    <property type="entry name" value="4.1 G PROTEIN"/>
    <property type="match status" value="1"/>
</dbReference>
<keyword evidence="4" id="KW-1185">Reference proteome</keyword>
<dbReference type="InterPro" id="IPR014352">
    <property type="entry name" value="FERM/acyl-CoA-bd_prot_sf"/>
</dbReference>
<feature type="compositionally biased region" description="Basic and acidic residues" evidence="1">
    <location>
        <begin position="486"/>
        <end position="541"/>
    </location>
</feature>
<dbReference type="PANTHER" id="PTHR23280:SF21">
    <property type="entry name" value="PROTEIN 4.1 HOMOLOG"/>
    <property type="match status" value="1"/>
</dbReference>
<feature type="region of interest" description="Disordered" evidence="1">
    <location>
        <begin position="334"/>
        <end position="363"/>
    </location>
</feature>
<comment type="caution">
    <text evidence="3">The sequence shown here is derived from an EMBL/GenBank/DDBJ whole genome shotgun (WGS) entry which is preliminary data.</text>
</comment>
<dbReference type="InterPro" id="IPR029071">
    <property type="entry name" value="Ubiquitin-like_domsf"/>
</dbReference>
<dbReference type="InterPro" id="IPR018980">
    <property type="entry name" value="FERM_PH-like_C"/>
</dbReference>
<feature type="region of interest" description="Disordered" evidence="1">
    <location>
        <begin position="421"/>
        <end position="541"/>
    </location>
</feature>
<feature type="domain" description="FERM" evidence="2">
    <location>
        <begin position="44"/>
        <end position="328"/>
    </location>
</feature>
<dbReference type="Gene3D" id="3.10.20.90">
    <property type="entry name" value="Phosphatidylinositol 3-kinase Catalytic Subunit, Chain A, domain 1"/>
    <property type="match status" value="1"/>
</dbReference>
<dbReference type="EMBL" id="JAKROA010000002">
    <property type="protein sequence ID" value="KAL5110535.1"/>
    <property type="molecule type" value="Genomic_DNA"/>
</dbReference>
<reference evidence="3 4" key="1">
    <citation type="journal article" date="2022" name="Front. Cell. Infect. Microbiol.">
        <title>The Genomes of Two Strains of Taenia crassiceps the Animal Model for the Study of Human Cysticercosis.</title>
        <authorList>
            <person name="Bobes R.J."/>
            <person name="Estrada K."/>
            <person name="Rios-Valencia D.G."/>
            <person name="Calderon-Gallegos A."/>
            <person name="de la Torre P."/>
            <person name="Carrero J.C."/>
            <person name="Sanchez-Flores A."/>
            <person name="Laclette J.P."/>
        </authorList>
    </citation>
    <scope>NUCLEOTIDE SEQUENCE [LARGE SCALE GENOMIC DNA]</scope>
    <source>
        <strain evidence="3">WFUcys</strain>
    </source>
</reference>
<dbReference type="SUPFAM" id="SSF54236">
    <property type="entry name" value="Ubiquitin-like"/>
    <property type="match status" value="1"/>
</dbReference>
<dbReference type="InterPro" id="IPR011993">
    <property type="entry name" value="PH-like_dom_sf"/>
</dbReference>
<protein>
    <submittedName>
        <fullName evidence="3">Band protein 2</fullName>
    </submittedName>
</protein>
<dbReference type="InterPro" id="IPR035963">
    <property type="entry name" value="FERM_2"/>
</dbReference>
<organism evidence="3 4">
    <name type="scientific">Taenia crassiceps</name>
    <dbReference type="NCBI Taxonomy" id="6207"/>
    <lineage>
        <taxon>Eukaryota</taxon>
        <taxon>Metazoa</taxon>
        <taxon>Spiralia</taxon>
        <taxon>Lophotrochozoa</taxon>
        <taxon>Platyhelminthes</taxon>
        <taxon>Cestoda</taxon>
        <taxon>Eucestoda</taxon>
        <taxon>Cyclophyllidea</taxon>
        <taxon>Taeniidae</taxon>
        <taxon>Taenia</taxon>
    </lineage>
</organism>
<dbReference type="InterPro" id="IPR019748">
    <property type="entry name" value="FERM_central"/>
</dbReference>
<dbReference type="Proteomes" id="UP001651158">
    <property type="component" value="Unassembled WGS sequence"/>
</dbReference>
<feature type="region of interest" description="Disordered" evidence="1">
    <location>
        <begin position="1"/>
        <end position="22"/>
    </location>
</feature>
<evidence type="ECO:0000256" key="1">
    <source>
        <dbReference type="SAM" id="MobiDB-lite"/>
    </source>
</evidence>
<accession>A0ABR4QLK5</accession>
<evidence type="ECO:0000259" key="2">
    <source>
        <dbReference type="PROSITE" id="PS50057"/>
    </source>
</evidence>
<dbReference type="SUPFAM" id="SSF50729">
    <property type="entry name" value="PH domain-like"/>
    <property type="match status" value="1"/>
</dbReference>
<dbReference type="InterPro" id="IPR019749">
    <property type="entry name" value="Band_41_domain"/>
</dbReference>
<dbReference type="CDD" id="cd14473">
    <property type="entry name" value="FERM_B-lobe"/>
    <property type="match status" value="1"/>
</dbReference>
<dbReference type="PROSITE" id="PS50057">
    <property type="entry name" value="FERM_3"/>
    <property type="match status" value="1"/>
</dbReference>
<dbReference type="SUPFAM" id="SSF47031">
    <property type="entry name" value="Second domain of FERM"/>
    <property type="match status" value="1"/>
</dbReference>
<proteinExistence type="predicted"/>
<evidence type="ECO:0000313" key="3">
    <source>
        <dbReference type="EMBL" id="KAL5110535.1"/>
    </source>
</evidence>
<name>A0ABR4QLK5_9CEST</name>
<dbReference type="Pfam" id="PF09380">
    <property type="entry name" value="FERM_C"/>
    <property type="match status" value="1"/>
</dbReference>
<dbReference type="CDD" id="cd01765">
    <property type="entry name" value="FERM_F0_F1"/>
    <property type="match status" value="1"/>
</dbReference>